<proteinExistence type="predicted"/>
<dbReference type="Gene3D" id="1.20.5.320">
    <property type="entry name" value="6-Phosphogluconate Dehydrogenase, domain 3"/>
    <property type="match status" value="1"/>
</dbReference>
<evidence type="ECO:0000256" key="2">
    <source>
        <dbReference type="SAM" id="SignalP"/>
    </source>
</evidence>
<evidence type="ECO:0000256" key="1">
    <source>
        <dbReference type="SAM" id="MobiDB-lite"/>
    </source>
</evidence>
<protein>
    <submittedName>
        <fullName evidence="3">Collagen-like protein</fullName>
    </submittedName>
</protein>
<dbReference type="KEGG" id="cagg:HYG79_06040"/>
<keyword evidence="2" id="KW-0732">Signal</keyword>
<dbReference type="AlphaFoldDB" id="A0A7H9ANA2"/>
<sequence length="198" mass="21649">MKITTYSIVFVLGAALFLSSCSAEDGEDGAMGPQGIQGEQGPAGQDGADGQDGVDGTPTIISSDWFDSVFSSDAFSSTFDVPDDRISDEVMNSGYVLVYGQLNINRAIVPLPYTLGNQTYSFQLEPENTNFRGIRLSASTDGQNRENFNYFDRFRYVIFPPNTGTSKTTAKNSIQFLKNSGVDIFDYEQLADYLGIED</sequence>
<dbReference type="PROSITE" id="PS51257">
    <property type="entry name" value="PROKAR_LIPOPROTEIN"/>
    <property type="match status" value="1"/>
</dbReference>
<accession>A0A7H9ANA2</accession>
<name>A0A7H9ANA2_9FLAO</name>
<evidence type="ECO:0000313" key="4">
    <source>
        <dbReference type="Proteomes" id="UP000509302"/>
    </source>
</evidence>
<reference evidence="3 4" key="1">
    <citation type="journal article" date="2006" name="Int. J. Syst. Evol. Microbiol.">
        <title>Costertonia aggregata gen. nov., sp. nov., a mesophilic marine bacterium of the family Flavobacteriaceae, isolated from a mature biofilm.</title>
        <authorList>
            <person name="Kwon K.K."/>
            <person name="Lee Y.K."/>
            <person name="Lee H.K."/>
        </authorList>
    </citation>
    <scope>NUCLEOTIDE SEQUENCE [LARGE SCALE GENOMIC DNA]</scope>
    <source>
        <strain evidence="3 4">KCCM 42265</strain>
    </source>
</reference>
<keyword evidence="4" id="KW-1185">Reference proteome</keyword>
<dbReference type="EMBL" id="CP058595">
    <property type="protein sequence ID" value="QLG44931.1"/>
    <property type="molecule type" value="Genomic_DNA"/>
</dbReference>
<feature type="region of interest" description="Disordered" evidence="1">
    <location>
        <begin position="27"/>
        <end position="54"/>
    </location>
</feature>
<feature type="chain" id="PRO_5028981018" evidence="2">
    <location>
        <begin position="24"/>
        <end position="198"/>
    </location>
</feature>
<dbReference type="RefSeq" id="WP_179241221.1">
    <property type="nucleotide sequence ID" value="NZ_CP058595.1"/>
</dbReference>
<gene>
    <name evidence="3" type="ORF">HYG79_06040</name>
</gene>
<feature type="compositionally biased region" description="Low complexity" evidence="1">
    <location>
        <begin position="37"/>
        <end position="48"/>
    </location>
</feature>
<organism evidence="3 4">
    <name type="scientific">Costertonia aggregata</name>
    <dbReference type="NCBI Taxonomy" id="343403"/>
    <lineage>
        <taxon>Bacteria</taxon>
        <taxon>Pseudomonadati</taxon>
        <taxon>Bacteroidota</taxon>
        <taxon>Flavobacteriia</taxon>
        <taxon>Flavobacteriales</taxon>
        <taxon>Flavobacteriaceae</taxon>
        <taxon>Costertonia</taxon>
    </lineage>
</organism>
<dbReference type="Proteomes" id="UP000509302">
    <property type="component" value="Chromosome"/>
</dbReference>
<evidence type="ECO:0000313" key="3">
    <source>
        <dbReference type="EMBL" id="QLG44931.1"/>
    </source>
</evidence>
<feature type="signal peptide" evidence="2">
    <location>
        <begin position="1"/>
        <end position="23"/>
    </location>
</feature>
<keyword evidence="3" id="KW-0176">Collagen</keyword>